<dbReference type="PRINTS" id="PR00038">
    <property type="entry name" value="HTHLUXR"/>
</dbReference>
<dbReference type="InterPro" id="IPR000792">
    <property type="entry name" value="Tscrpt_reg_LuxR_C"/>
</dbReference>
<dbReference type="SUPFAM" id="SSF75516">
    <property type="entry name" value="Pheromone-binding domain of LuxR-like quorum-sensing transcription factors"/>
    <property type="match status" value="1"/>
</dbReference>
<evidence type="ECO:0000256" key="3">
    <source>
        <dbReference type="ARBA" id="ARBA00023163"/>
    </source>
</evidence>
<evidence type="ECO:0000313" key="6">
    <source>
        <dbReference type="Proteomes" id="UP000282195"/>
    </source>
</evidence>
<dbReference type="Gene3D" id="1.10.10.10">
    <property type="entry name" value="Winged helix-like DNA-binding domain superfamily/Winged helix DNA-binding domain"/>
    <property type="match status" value="1"/>
</dbReference>
<dbReference type="PROSITE" id="PS00622">
    <property type="entry name" value="HTH_LUXR_1"/>
    <property type="match status" value="1"/>
</dbReference>
<feature type="domain" description="HTH luxR-type" evidence="4">
    <location>
        <begin position="179"/>
        <end position="244"/>
    </location>
</feature>
<keyword evidence="1" id="KW-0805">Transcription regulation</keyword>
<keyword evidence="3" id="KW-0804">Transcription</keyword>
<dbReference type="OrthoDB" id="3170288at2"/>
<dbReference type="GO" id="GO:0003677">
    <property type="term" value="F:DNA binding"/>
    <property type="evidence" value="ECO:0007669"/>
    <property type="project" value="UniProtKB-KW"/>
</dbReference>
<dbReference type="InterPro" id="IPR036693">
    <property type="entry name" value="TF_LuxR_autoind-bd_dom_sf"/>
</dbReference>
<keyword evidence="5" id="KW-0614">Plasmid</keyword>
<keyword evidence="2" id="KW-0238">DNA-binding</keyword>
<geneLocation type="plasmid" evidence="6">
    <name>prccge525b</name>
</geneLocation>
<evidence type="ECO:0000256" key="1">
    <source>
        <dbReference type="ARBA" id="ARBA00023015"/>
    </source>
</evidence>
<dbReference type="CDD" id="cd06170">
    <property type="entry name" value="LuxR_C_like"/>
    <property type="match status" value="1"/>
</dbReference>
<proteinExistence type="predicted"/>
<name>A0A387GA27_9HYPH</name>
<dbReference type="PROSITE" id="PS50043">
    <property type="entry name" value="HTH_LUXR_2"/>
    <property type="match status" value="1"/>
</dbReference>
<dbReference type="InterPro" id="IPR016032">
    <property type="entry name" value="Sig_transdc_resp-reg_C-effctor"/>
</dbReference>
<organism evidence="5 6">
    <name type="scientific">Rhizobium jaguaris</name>
    <dbReference type="NCBI Taxonomy" id="1312183"/>
    <lineage>
        <taxon>Bacteria</taxon>
        <taxon>Pseudomonadati</taxon>
        <taxon>Pseudomonadota</taxon>
        <taxon>Alphaproteobacteria</taxon>
        <taxon>Hyphomicrobiales</taxon>
        <taxon>Rhizobiaceae</taxon>
        <taxon>Rhizobium/Agrobacterium group</taxon>
        <taxon>Rhizobium</taxon>
    </lineage>
</organism>
<protein>
    <recommendedName>
        <fullName evidence="4">HTH luxR-type domain-containing protein</fullName>
    </recommendedName>
</protein>
<dbReference type="GO" id="GO:0006355">
    <property type="term" value="P:regulation of DNA-templated transcription"/>
    <property type="evidence" value="ECO:0007669"/>
    <property type="project" value="InterPro"/>
</dbReference>
<dbReference type="InterPro" id="IPR036388">
    <property type="entry name" value="WH-like_DNA-bd_sf"/>
</dbReference>
<evidence type="ECO:0000259" key="4">
    <source>
        <dbReference type="PROSITE" id="PS50043"/>
    </source>
</evidence>
<dbReference type="InterPro" id="IPR005143">
    <property type="entry name" value="TF_LuxR_autoind-bd_dom"/>
</dbReference>
<dbReference type="RefSeq" id="WP_120709113.1">
    <property type="nucleotide sequence ID" value="NZ_CP032696.1"/>
</dbReference>
<dbReference type="Pfam" id="PF03472">
    <property type="entry name" value="Autoind_bind"/>
    <property type="match status" value="1"/>
</dbReference>
<reference evidence="5 6" key="1">
    <citation type="submission" date="2018-10" db="EMBL/GenBank/DDBJ databases">
        <title>Rhizobium etli, R. leguminosarum and a new Rhizobium genospecies from Phaseolus dumosus.</title>
        <authorList>
            <person name="Ramirez-Puebla S.T."/>
            <person name="Rogel-Hernandez M.A."/>
            <person name="Guerrero G."/>
            <person name="Ormeno-Orrillo E."/>
            <person name="Martinez-Romero J.C."/>
            <person name="Negrete-Yankelevich S."/>
            <person name="Martinez-Romero E."/>
        </authorList>
    </citation>
    <scope>NUCLEOTIDE SEQUENCE [LARGE SCALE GENOMIC DNA]</scope>
    <source>
        <strain evidence="5 6">CCGE525</strain>
        <plasmid evidence="6">prccge525b</plasmid>
    </source>
</reference>
<accession>A0A387GA27</accession>
<dbReference type="Proteomes" id="UP000282195">
    <property type="component" value="Plasmid pRCCGE525b"/>
</dbReference>
<dbReference type="SUPFAM" id="SSF46894">
    <property type="entry name" value="C-terminal effector domain of the bipartite response regulators"/>
    <property type="match status" value="1"/>
</dbReference>
<dbReference type="Gene3D" id="3.30.450.80">
    <property type="entry name" value="Transcription factor LuxR-like, autoinducer-binding domain"/>
    <property type="match status" value="1"/>
</dbReference>
<dbReference type="EMBL" id="CP032696">
    <property type="protein sequence ID" value="AYG64216.1"/>
    <property type="molecule type" value="Genomic_DNA"/>
</dbReference>
<dbReference type="AlphaFoldDB" id="A0A387GA27"/>
<keyword evidence="6" id="KW-1185">Reference proteome</keyword>
<gene>
    <name evidence="5" type="ORF">CCGE525_36405</name>
</gene>
<dbReference type="PANTHER" id="PTHR44688">
    <property type="entry name" value="DNA-BINDING TRANSCRIPTIONAL ACTIVATOR DEVR_DOSR"/>
    <property type="match status" value="1"/>
</dbReference>
<dbReference type="PANTHER" id="PTHR44688:SF16">
    <property type="entry name" value="DNA-BINDING TRANSCRIPTIONAL ACTIVATOR DEVR_DOSR"/>
    <property type="match status" value="1"/>
</dbReference>
<evidence type="ECO:0000256" key="2">
    <source>
        <dbReference type="ARBA" id="ARBA00023125"/>
    </source>
</evidence>
<dbReference type="Pfam" id="PF00196">
    <property type="entry name" value="GerE"/>
    <property type="match status" value="1"/>
</dbReference>
<dbReference type="SMART" id="SM00421">
    <property type="entry name" value="HTH_LUXR"/>
    <property type="match status" value="1"/>
</dbReference>
<sequence>MDSEAVATARVMFEFLSETATAKSKEDILGSLDRSARYFGFDCFAISGIPLATERIDSYFMLNGWPLEWFEHYLSKNYVHADPIIQLCKMQDGAFVWSEALRGQDLGRHARRVMNEAREFKMKDGYSVPLHTASGVQAIVTFGAEKVDLSSAARGALHILSIYAHNALRGLIAKEASSRNRSLLRITAREREIIQWCAAGKTAIEIAEILGRSHRTIQNEILNVQRKLDVVNAAQMIAESFRVGILR</sequence>
<evidence type="ECO:0000313" key="5">
    <source>
        <dbReference type="EMBL" id="AYG64216.1"/>
    </source>
</evidence>
<dbReference type="KEGG" id="rjg:CCGE525_36405"/>